<keyword evidence="2" id="KW-1185">Reference proteome</keyword>
<evidence type="ECO:0000313" key="1">
    <source>
        <dbReference type="EMBL" id="ATB33844.1"/>
    </source>
</evidence>
<dbReference type="EMBL" id="CP022163">
    <property type="protein sequence ID" value="ATB33844.1"/>
    <property type="molecule type" value="Genomic_DNA"/>
</dbReference>
<dbReference type="PANTHER" id="PTHR36573">
    <property type="entry name" value="INTERMEMBRANE PHOSPHOLIPID TRANSPORT SYSTEM BINDING PROTEIN MLAC"/>
    <property type="match status" value="1"/>
</dbReference>
<dbReference type="PANTHER" id="PTHR36573:SF1">
    <property type="entry name" value="INTERMEMBRANE PHOSPHOLIPID TRANSPORT SYSTEM BINDING PROTEIN MLAC"/>
    <property type="match status" value="1"/>
</dbReference>
<protein>
    <submittedName>
        <fullName evidence="1">ABC transporter</fullName>
    </submittedName>
</protein>
<dbReference type="KEGG" id="mbd:MEBOL_007342"/>
<dbReference type="Gene3D" id="3.10.450.710">
    <property type="entry name" value="Tgt2/MlaC"/>
    <property type="match status" value="1"/>
</dbReference>
<dbReference type="InterPro" id="IPR008869">
    <property type="entry name" value="MlaC/ttg2D"/>
</dbReference>
<gene>
    <name evidence="1" type="ORF">MEBOL_007342</name>
</gene>
<dbReference type="OrthoDB" id="9798905at2"/>
<sequence>MFVSLVTAMLLTTAPSPLDVVKTGSADVQKIASAKGATVEQLSKAVERFVDFGELSRRALGDTWNKLTPAQRQDFSGTMEGLLRASYAQRALGQGKAQVRYGEESIQGNDARVATTVKINRGERFPVDYKLYRTDDKSGWRIYDVVTEDVSLLESYQEEFRRVLATKGFDGLLATLKTKRAQIEKKIVP</sequence>
<dbReference type="RefSeq" id="WP_095981825.1">
    <property type="nucleotide sequence ID" value="NZ_CP022163.1"/>
</dbReference>
<organism evidence="1 2">
    <name type="scientific">Melittangium boletus DSM 14713</name>
    <dbReference type="NCBI Taxonomy" id="1294270"/>
    <lineage>
        <taxon>Bacteria</taxon>
        <taxon>Pseudomonadati</taxon>
        <taxon>Myxococcota</taxon>
        <taxon>Myxococcia</taxon>
        <taxon>Myxococcales</taxon>
        <taxon>Cystobacterineae</taxon>
        <taxon>Archangiaceae</taxon>
        <taxon>Melittangium</taxon>
    </lineage>
</organism>
<dbReference type="Proteomes" id="UP000217289">
    <property type="component" value="Chromosome"/>
</dbReference>
<reference evidence="1 2" key="1">
    <citation type="submission" date="2017-06" db="EMBL/GenBank/DDBJ databases">
        <authorList>
            <person name="Kim H.J."/>
            <person name="Triplett B.A."/>
        </authorList>
    </citation>
    <scope>NUCLEOTIDE SEQUENCE [LARGE SCALE GENOMIC DNA]</scope>
    <source>
        <strain evidence="1 2">DSM 14713</strain>
    </source>
</reference>
<proteinExistence type="predicted"/>
<accession>A0A250IQ21</accession>
<evidence type="ECO:0000313" key="2">
    <source>
        <dbReference type="Proteomes" id="UP000217289"/>
    </source>
</evidence>
<name>A0A250IQ21_9BACT</name>
<dbReference type="InterPro" id="IPR042245">
    <property type="entry name" value="Tgt2/MlaC_sf"/>
</dbReference>
<dbReference type="Pfam" id="PF05494">
    <property type="entry name" value="MlaC"/>
    <property type="match status" value="1"/>
</dbReference>
<dbReference type="AlphaFoldDB" id="A0A250IQ21"/>